<keyword evidence="2" id="KW-1185">Reference proteome</keyword>
<organism evidence="1 2">
    <name type="scientific">Pyxicephalus adspersus</name>
    <name type="common">African bullfrog</name>
    <dbReference type="NCBI Taxonomy" id="30357"/>
    <lineage>
        <taxon>Eukaryota</taxon>
        <taxon>Metazoa</taxon>
        <taxon>Chordata</taxon>
        <taxon>Craniata</taxon>
        <taxon>Vertebrata</taxon>
        <taxon>Euteleostomi</taxon>
        <taxon>Amphibia</taxon>
        <taxon>Batrachia</taxon>
        <taxon>Anura</taxon>
        <taxon>Neobatrachia</taxon>
        <taxon>Ranoidea</taxon>
        <taxon>Pyxicephalidae</taxon>
        <taxon>Pyxicephalinae</taxon>
        <taxon>Pyxicephalus</taxon>
    </lineage>
</organism>
<proteinExistence type="predicted"/>
<accession>A0AAV3ABT9</accession>
<dbReference type="EMBL" id="DYDO01000007">
    <property type="protein sequence ID" value="DBA21771.1"/>
    <property type="molecule type" value="Genomic_DNA"/>
</dbReference>
<name>A0AAV3ABT9_PYXAD</name>
<protein>
    <submittedName>
        <fullName evidence="1">Uncharacterized protein</fullName>
    </submittedName>
</protein>
<sequence length="94" mass="10362">MHMEVLGKSSDKDSDFQMWSLCVSSLLILKPENLRSSIDPSPIALCASPLEPSRQCQIYQSVSISMCCQKANILIKCSSVPNNKATTQFIALKI</sequence>
<comment type="caution">
    <text evidence="1">The sequence shown here is derived from an EMBL/GenBank/DDBJ whole genome shotgun (WGS) entry which is preliminary data.</text>
</comment>
<dbReference type="AlphaFoldDB" id="A0AAV3ABT9"/>
<reference evidence="1" key="1">
    <citation type="thesis" date="2020" institute="ProQuest LLC" country="789 East Eisenhower Parkway, Ann Arbor, MI, USA">
        <title>Comparative Genomics and Chromosome Evolution.</title>
        <authorList>
            <person name="Mudd A.B."/>
        </authorList>
    </citation>
    <scope>NUCLEOTIDE SEQUENCE</scope>
    <source>
        <strain evidence="1">1538</strain>
        <tissue evidence="1">Blood</tissue>
    </source>
</reference>
<dbReference type="Proteomes" id="UP001181693">
    <property type="component" value="Unassembled WGS sequence"/>
</dbReference>
<evidence type="ECO:0000313" key="2">
    <source>
        <dbReference type="Proteomes" id="UP001181693"/>
    </source>
</evidence>
<evidence type="ECO:0000313" key="1">
    <source>
        <dbReference type="EMBL" id="DBA21771.1"/>
    </source>
</evidence>
<gene>
    <name evidence="1" type="ORF">GDO54_018370</name>
</gene>